<organism evidence="1 2">
    <name type="scientific">Nocardia camponoti</name>
    <dbReference type="NCBI Taxonomy" id="1616106"/>
    <lineage>
        <taxon>Bacteria</taxon>
        <taxon>Bacillati</taxon>
        <taxon>Actinomycetota</taxon>
        <taxon>Actinomycetes</taxon>
        <taxon>Mycobacteriales</taxon>
        <taxon>Nocardiaceae</taxon>
        <taxon>Nocardia</taxon>
    </lineage>
</organism>
<protein>
    <submittedName>
        <fullName evidence="1">Uncharacterized protein</fullName>
    </submittedName>
</protein>
<comment type="caution">
    <text evidence="1">The sequence shown here is derived from an EMBL/GenBank/DDBJ whole genome shotgun (WGS) entry which is preliminary data.</text>
</comment>
<dbReference type="AlphaFoldDB" id="A0A917QD63"/>
<name>A0A917QD63_9NOCA</name>
<keyword evidence="2" id="KW-1185">Reference proteome</keyword>
<evidence type="ECO:0000313" key="1">
    <source>
        <dbReference type="EMBL" id="GGK44569.1"/>
    </source>
</evidence>
<sequence length="68" mass="7695">MGSPAIIYEDCDGQTFLGGNHGVRDDHRFAKVPGLLHPLFHFLAGDAVDDGGKFECWRIRKYLHPGWR</sequence>
<dbReference type="Proteomes" id="UP000612956">
    <property type="component" value="Unassembled WGS sequence"/>
</dbReference>
<proteinExistence type="predicted"/>
<reference evidence="1" key="1">
    <citation type="journal article" date="2014" name="Int. J. Syst. Evol. Microbiol.">
        <title>Complete genome sequence of Corynebacterium casei LMG S-19264T (=DSM 44701T), isolated from a smear-ripened cheese.</title>
        <authorList>
            <consortium name="US DOE Joint Genome Institute (JGI-PGF)"/>
            <person name="Walter F."/>
            <person name="Albersmeier A."/>
            <person name="Kalinowski J."/>
            <person name="Ruckert C."/>
        </authorList>
    </citation>
    <scope>NUCLEOTIDE SEQUENCE</scope>
    <source>
        <strain evidence="1">CGMCC 4.7278</strain>
    </source>
</reference>
<gene>
    <name evidence="1" type="ORF">GCM10011591_15240</name>
</gene>
<evidence type="ECO:0000313" key="2">
    <source>
        <dbReference type="Proteomes" id="UP000612956"/>
    </source>
</evidence>
<accession>A0A917QD63</accession>
<reference evidence="1" key="2">
    <citation type="submission" date="2020-09" db="EMBL/GenBank/DDBJ databases">
        <authorList>
            <person name="Sun Q."/>
            <person name="Zhou Y."/>
        </authorList>
    </citation>
    <scope>NUCLEOTIDE SEQUENCE</scope>
    <source>
        <strain evidence="1">CGMCC 4.7278</strain>
    </source>
</reference>
<dbReference type="EMBL" id="BMMW01000001">
    <property type="protein sequence ID" value="GGK44569.1"/>
    <property type="molecule type" value="Genomic_DNA"/>
</dbReference>